<evidence type="ECO:0000313" key="2">
    <source>
        <dbReference type="EMBL" id="CAK0839879.1"/>
    </source>
</evidence>
<evidence type="ECO:0000313" key="3">
    <source>
        <dbReference type="Proteomes" id="UP001189429"/>
    </source>
</evidence>
<organism evidence="2 3">
    <name type="scientific">Prorocentrum cordatum</name>
    <dbReference type="NCBI Taxonomy" id="2364126"/>
    <lineage>
        <taxon>Eukaryota</taxon>
        <taxon>Sar</taxon>
        <taxon>Alveolata</taxon>
        <taxon>Dinophyceae</taxon>
        <taxon>Prorocentrales</taxon>
        <taxon>Prorocentraceae</taxon>
        <taxon>Prorocentrum</taxon>
    </lineage>
</organism>
<name>A0ABN9T5K0_9DINO</name>
<feature type="region of interest" description="Disordered" evidence="1">
    <location>
        <begin position="1"/>
        <end position="259"/>
    </location>
</feature>
<keyword evidence="3" id="KW-1185">Reference proteome</keyword>
<feature type="compositionally biased region" description="Basic residues" evidence="1">
    <location>
        <begin position="61"/>
        <end position="70"/>
    </location>
</feature>
<comment type="caution">
    <text evidence="2">The sequence shown here is derived from an EMBL/GenBank/DDBJ whole genome shotgun (WGS) entry which is preliminary data.</text>
</comment>
<feature type="compositionally biased region" description="Basic and acidic residues" evidence="1">
    <location>
        <begin position="49"/>
        <end position="60"/>
    </location>
</feature>
<feature type="compositionally biased region" description="Low complexity" evidence="1">
    <location>
        <begin position="33"/>
        <end position="45"/>
    </location>
</feature>
<feature type="compositionally biased region" description="Basic residues" evidence="1">
    <location>
        <begin position="94"/>
        <end position="103"/>
    </location>
</feature>
<feature type="compositionally biased region" description="Low complexity" evidence="1">
    <location>
        <begin position="132"/>
        <end position="158"/>
    </location>
</feature>
<proteinExistence type="predicted"/>
<evidence type="ECO:0000256" key="1">
    <source>
        <dbReference type="SAM" id="MobiDB-lite"/>
    </source>
</evidence>
<gene>
    <name evidence="2" type="ORF">PCOR1329_LOCUS35453</name>
</gene>
<feature type="compositionally biased region" description="Basic residues" evidence="1">
    <location>
        <begin position="286"/>
        <end position="311"/>
    </location>
</feature>
<feature type="compositionally biased region" description="Low complexity" evidence="1">
    <location>
        <begin position="166"/>
        <end position="183"/>
    </location>
</feature>
<feature type="region of interest" description="Disordered" evidence="1">
    <location>
        <begin position="281"/>
        <end position="311"/>
    </location>
</feature>
<protein>
    <submittedName>
        <fullName evidence="2">Uncharacterized protein</fullName>
    </submittedName>
</protein>
<dbReference type="Proteomes" id="UP001189429">
    <property type="component" value="Unassembled WGS sequence"/>
</dbReference>
<feature type="compositionally biased region" description="Basic residues" evidence="1">
    <location>
        <begin position="1"/>
        <end position="10"/>
    </location>
</feature>
<reference evidence="2" key="1">
    <citation type="submission" date="2023-10" db="EMBL/GenBank/DDBJ databases">
        <authorList>
            <person name="Chen Y."/>
            <person name="Shah S."/>
            <person name="Dougan E. K."/>
            <person name="Thang M."/>
            <person name="Chan C."/>
        </authorList>
    </citation>
    <scope>NUCLEOTIDE SEQUENCE [LARGE SCALE GENOMIC DNA]</scope>
</reference>
<dbReference type="EMBL" id="CAUYUJ010014331">
    <property type="protein sequence ID" value="CAK0839879.1"/>
    <property type="molecule type" value="Genomic_DNA"/>
</dbReference>
<sequence>RRRPRPRRRQAACSCPGPQDPEGRRGRHGGGARASLAAAGHAGQAPGPDVRHLDAREGRGRGSRGRRAHARLVLQVCGEGAGGGPGRGGGRGRAGGRRRRRGGGRGAGRDGLRGASPRPPSLTSCSCGLHVSGARLGSARAPRRAPSLRSRAVLARSPCTETSTRAPAGSLGPPEAAEAAGARGPREEPGPAPACPRHTRGRSRGGDARGSGPWCRGRPSVSLGGTLWPCPPAPRGGGPRAAIPTGKYGPGRRGASLPRGGVFCARVPRAGRYIHAVAQPRDRARGCRPRRRGHGHGRRSWCARRARPAPP</sequence>
<feature type="compositionally biased region" description="Gly residues" evidence="1">
    <location>
        <begin position="79"/>
        <end position="93"/>
    </location>
</feature>
<accession>A0ABN9T5K0</accession>
<feature type="non-terminal residue" evidence="2">
    <location>
        <position position="1"/>
    </location>
</feature>